<dbReference type="Gene3D" id="2.60.40.10">
    <property type="entry name" value="Immunoglobulins"/>
    <property type="match status" value="1"/>
</dbReference>
<dbReference type="InterPro" id="IPR035986">
    <property type="entry name" value="PKD_dom_sf"/>
</dbReference>
<name>A0A170ZM71_9BACT</name>
<protein>
    <recommendedName>
        <fullName evidence="2">PKD domain-containing protein</fullName>
    </recommendedName>
</protein>
<sequence>MKYKFIVLVILMAAIYSCSNDAIAPVSSFSLNGDTISTLKVGTFNEFRVTNNSINADSVLWDLGDGRTSKENEFLVSYPKSGTYTLKLIAKNSNGSFRTTSKKIVVLDRVLKRIEISAVYWDPTNTTQGWPTTNSNVDIYFQIQQFTDKTMDPIGIYPKCPVLYTSPIVKNISNQTYRPKDPITFYPDQKFIINKALVHNPYYGESNGYLFSVMAKDIDGKIYCLANSAFVGEAFGFQRDNVTENSFTITGGAVGTYFKLVGTFE</sequence>
<dbReference type="RefSeq" id="WP_068703463.1">
    <property type="nucleotide sequence ID" value="NZ_BDCR01000003.1"/>
</dbReference>
<reference evidence="4" key="2">
    <citation type="journal article" date="2017" name="Genome Announc.">
        <title>Draft genome sequence of Paludibacter jiangxiensis NM7(T), a propionate-producing fermentative bacterium.</title>
        <authorList>
            <person name="Qiu Y.-L."/>
            <person name="Tourlousse D.M."/>
            <person name="Matsuura N."/>
            <person name="Ohashi A."/>
            <person name="Sekiguchi Y."/>
        </authorList>
    </citation>
    <scope>NUCLEOTIDE SEQUENCE [LARGE SCALE GENOMIC DNA]</scope>
    <source>
        <strain evidence="4">NM7</strain>
    </source>
</reference>
<dbReference type="SMART" id="SM00089">
    <property type="entry name" value="PKD"/>
    <property type="match status" value="1"/>
</dbReference>
<dbReference type="STRING" id="681398.PJIAN_3126"/>
<dbReference type="InterPro" id="IPR022409">
    <property type="entry name" value="PKD/Chitinase_dom"/>
</dbReference>
<accession>A0A170ZM71</accession>
<dbReference type="SUPFAM" id="SSF49299">
    <property type="entry name" value="PKD domain"/>
    <property type="match status" value="1"/>
</dbReference>
<keyword evidence="1" id="KW-0732">Signal</keyword>
<comment type="caution">
    <text evidence="3">The sequence shown here is derived from an EMBL/GenBank/DDBJ whole genome shotgun (WGS) entry which is preliminary data.</text>
</comment>
<feature type="chain" id="PRO_5007905059" description="PKD domain-containing protein" evidence="1">
    <location>
        <begin position="25"/>
        <end position="265"/>
    </location>
</feature>
<dbReference type="OrthoDB" id="5381604at2"/>
<dbReference type="Pfam" id="PF18911">
    <property type="entry name" value="PKD_4"/>
    <property type="match status" value="1"/>
</dbReference>
<dbReference type="InterPro" id="IPR000601">
    <property type="entry name" value="PKD_dom"/>
</dbReference>
<organism evidence="3 4">
    <name type="scientific">Paludibacter jiangxiensis</name>
    <dbReference type="NCBI Taxonomy" id="681398"/>
    <lineage>
        <taxon>Bacteria</taxon>
        <taxon>Pseudomonadati</taxon>
        <taxon>Bacteroidota</taxon>
        <taxon>Bacteroidia</taxon>
        <taxon>Bacteroidales</taxon>
        <taxon>Paludibacteraceae</taxon>
        <taxon>Paludibacter</taxon>
    </lineage>
</organism>
<proteinExistence type="predicted"/>
<reference evidence="4" key="1">
    <citation type="submission" date="2016-04" db="EMBL/GenBank/DDBJ databases">
        <title>Draft genome sequence of Paludibacter jiangxiensis strain NM7.</title>
        <authorList>
            <person name="Qiu Y."/>
            <person name="Matsuura N."/>
            <person name="Ohashi A."/>
            <person name="Tourlousse M.D."/>
            <person name="Sekiguchi Y."/>
        </authorList>
    </citation>
    <scope>NUCLEOTIDE SEQUENCE [LARGE SCALE GENOMIC DNA]</scope>
    <source>
        <strain evidence="4">NM7</strain>
    </source>
</reference>
<dbReference type="CDD" id="cd00146">
    <property type="entry name" value="PKD"/>
    <property type="match status" value="1"/>
</dbReference>
<evidence type="ECO:0000256" key="1">
    <source>
        <dbReference type="SAM" id="SignalP"/>
    </source>
</evidence>
<evidence type="ECO:0000313" key="4">
    <source>
        <dbReference type="Proteomes" id="UP000076586"/>
    </source>
</evidence>
<dbReference type="InterPro" id="IPR013783">
    <property type="entry name" value="Ig-like_fold"/>
</dbReference>
<keyword evidence="4" id="KW-1185">Reference proteome</keyword>
<dbReference type="EMBL" id="BDCR01000003">
    <property type="protein sequence ID" value="GAT62816.1"/>
    <property type="molecule type" value="Genomic_DNA"/>
</dbReference>
<dbReference type="AlphaFoldDB" id="A0A170ZM71"/>
<feature type="signal peptide" evidence="1">
    <location>
        <begin position="1"/>
        <end position="24"/>
    </location>
</feature>
<dbReference type="Proteomes" id="UP000076586">
    <property type="component" value="Unassembled WGS sequence"/>
</dbReference>
<dbReference type="PROSITE" id="PS51257">
    <property type="entry name" value="PROKAR_LIPOPROTEIN"/>
    <property type="match status" value="1"/>
</dbReference>
<evidence type="ECO:0000313" key="3">
    <source>
        <dbReference type="EMBL" id="GAT62816.1"/>
    </source>
</evidence>
<dbReference type="PROSITE" id="PS50093">
    <property type="entry name" value="PKD"/>
    <property type="match status" value="1"/>
</dbReference>
<evidence type="ECO:0000259" key="2">
    <source>
        <dbReference type="PROSITE" id="PS50093"/>
    </source>
</evidence>
<gene>
    <name evidence="3" type="ORF">PJIAN_3126</name>
</gene>
<feature type="domain" description="PKD" evidence="2">
    <location>
        <begin position="61"/>
        <end position="106"/>
    </location>
</feature>